<reference evidence="1" key="1">
    <citation type="submission" date="2018-11" db="EMBL/GenBank/DDBJ databases">
        <authorList>
            <consortium name="Genoscope - CEA"/>
            <person name="William W."/>
        </authorList>
    </citation>
    <scope>NUCLEOTIDE SEQUENCE</scope>
</reference>
<dbReference type="EMBL" id="LR031877">
    <property type="protein sequence ID" value="VDD46873.1"/>
    <property type="molecule type" value="Genomic_DNA"/>
</dbReference>
<proteinExistence type="predicted"/>
<accession>A0A3P6EPR0</accession>
<gene>
    <name evidence="1" type="ORF">BOLC5T34420H</name>
</gene>
<name>A0A3P6EPR0_BRAOL</name>
<organism evidence="1">
    <name type="scientific">Brassica oleracea</name>
    <name type="common">Wild cabbage</name>
    <dbReference type="NCBI Taxonomy" id="3712"/>
    <lineage>
        <taxon>Eukaryota</taxon>
        <taxon>Viridiplantae</taxon>
        <taxon>Streptophyta</taxon>
        <taxon>Embryophyta</taxon>
        <taxon>Tracheophyta</taxon>
        <taxon>Spermatophyta</taxon>
        <taxon>Magnoliopsida</taxon>
        <taxon>eudicotyledons</taxon>
        <taxon>Gunneridae</taxon>
        <taxon>Pentapetalae</taxon>
        <taxon>rosids</taxon>
        <taxon>malvids</taxon>
        <taxon>Brassicales</taxon>
        <taxon>Brassicaceae</taxon>
        <taxon>Brassiceae</taxon>
        <taxon>Brassica</taxon>
    </lineage>
</organism>
<evidence type="ECO:0000313" key="1">
    <source>
        <dbReference type="EMBL" id="VDD46873.1"/>
    </source>
</evidence>
<protein>
    <submittedName>
        <fullName evidence="1">Uncharacterized protein</fullName>
    </submittedName>
</protein>
<dbReference type="AlphaFoldDB" id="A0A3P6EPR0"/>
<sequence>MNTLCVHLQDRWWFSGGYRKVDSGRYVLYSLVLL</sequence>